<dbReference type="InterPro" id="IPR041891">
    <property type="entry name" value="Alpha_CA_prokaryot-like"/>
</dbReference>
<dbReference type="Proteomes" id="UP001056291">
    <property type="component" value="Chromosome"/>
</dbReference>
<evidence type="ECO:0000256" key="5">
    <source>
        <dbReference type="ARBA" id="ARBA00023239"/>
    </source>
</evidence>
<keyword evidence="3" id="KW-0479">Metal-binding</keyword>
<evidence type="ECO:0000256" key="7">
    <source>
        <dbReference type="SAM" id="SignalP"/>
    </source>
</evidence>
<name>A0ABY4W5G4_9PROT</name>
<evidence type="ECO:0000256" key="1">
    <source>
        <dbReference type="ARBA" id="ARBA00010718"/>
    </source>
</evidence>
<reference evidence="9" key="1">
    <citation type="submission" date="2022-06" db="EMBL/GenBank/DDBJ databases">
        <title>Sneathiella actinostolidae sp. nov., isolated from a sea anemonein the Western Pacific Ocean.</title>
        <authorList>
            <person name="Wei M.J."/>
        </authorList>
    </citation>
    <scope>NUCLEOTIDE SEQUENCE</scope>
    <source>
        <strain evidence="9">PHK-P5</strain>
    </source>
</reference>
<proteinExistence type="inferred from homology"/>
<keyword evidence="10" id="KW-1185">Reference proteome</keyword>
<evidence type="ECO:0000313" key="9">
    <source>
        <dbReference type="EMBL" id="USG62154.1"/>
    </source>
</evidence>
<comment type="similarity">
    <text evidence="1">Belongs to the alpha-carbonic anhydrase family.</text>
</comment>
<evidence type="ECO:0000256" key="4">
    <source>
        <dbReference type="ARBA" id="ARBA00022833"/>
    </source>
</evidence>
<dbReference type="PROSITE" id="PS51144">
    <property type="entry name" value="ALPHA_CA_2"/>
    <property type="match status" value="1"/>
</dbReference>
<comment type="catalytic activity">
    <reaction evidence="6">
        <text>hydrogencarbonate + H(+) = CO2 + H2O</text>
        <dbReference type="Rhea" id="RHEA:10748"/>
        <dbReference type="ChEBI" id="CHEBI:15377"/>
        <dbReference type="ChEBI" id="CHEBI:15378"/>
        <dbReference type="ChEBI" id="CHEBI:16526"/>
        <dbReference type="ChEBI" id="CHEBI:17544"/>
        <dbReference type="EC" id="4.2.1.1"/>
    </reaction>
</comment>
<dbReference type="SUPFAM" id="SSF51069">
    <property type="entry name" value="Carbonic anhydrase"/>
    <property type="match status" value="1"/>
</dbReference>
<dbReference type="InterPro" id="IPR001148">
    <property type="entry name" value="CA_dom"/>
</dbReference>
<evidence type="ECO:0000256" key="6">
    <source>
        <dbReference type="ARBA" id="ARBA00048348"/>
    </source>
</evidence>
<dbReference type="EC" id="4.2.1.1" evidence="2"/>
<dbReference type="PANTHER" id="PTHR18952:SF265">
    <property type="entry name" value="CARBONIC ANHYDRASE"/>
    <property type="match status" value="1"/>
</dbReference>
<organism evidence="9 10">
    <name type="scientific">Sneathiella marina</name>
    <dbReference type="NCBI Taxonomy" id="2950108"/>
    <lineage>
        <taxon>Bacteria</taxon>
        <taxon>Pseudomonadati</taxon>
        <taxon>Pseudomonadota</taxon>
        <taxon>Alphaproteobacteria</taxon>
        <taxon>Sneathiellales</taxon>
        <taxon>Sneathiellaceae</taxon>
        <taxon>Sneathiella</taxon>
    </lineage>
</organism>
<dbReference type="CDD" id="cd03124">
    <property type="entry name" value="alpha_CA_prokaryotic_like"/>
    <property type="match status" value="1"/>
</dbReference>
<protein>
    <recommendedName>
        <fullName evidence="2">carbonic anhydrase</fullName>
        <ecNumber evidence="2">4.2.1.1</ecNumber>
    </recommendedName>
</protein>
<feature type="domain" description="Alpha-carbonic anhydrase" evidence="8">
    <location>
        <begin position="26"/>
        <end position="249"/>
    </location>
</feature>
<keyword evidence="7" id="KW-0732">Signal</keyword>
<dbReference type="EMBL" id="CP098747">
    <property type="protein sequence ID" value="USG62154.1"/>
    <property type="molecule type" value="Genomic_DNA"/>
</dbReference>
<keyword evidence="4" id="KW-0862">Zinc</keyword>
<evidence type="ECO:0000259" key="8">
    <source>
        <dbReference type="PROSITE" id="PS51144"/>
    </source>
</evidence>
<sequence>MSRLIVAFILTASISLMVMSSYAAESVWSYKGANGPEKWSRLGPDFHACAGNQQSPVAIQSSKAFAANVPEVFLELEQFKPTVTNDGHMVSIEPLGTGGSLLYGGKTYKFGEIRLHHGSGHIVDGRQFPLEARFVHASDEGELFILGVLFLEGPANSTLQSILDNTPSSKGQKTGNQIIDPMQMIPVDNRFFRYKGSLTMPPCTENVTWHLYKQSLTASKDQIAALSRIYENNHRPVQPLNRRYILQEK</sequence>
<feature type="chain" id="PRO_5046682496" description="carbonic anhydrase" evidence="7">
    <location>
        <begin position="24"/>
        <end position="249"/>
    </location>
</feature>
<evidence type="ECO:0000256" key="2">
    <source>
        <dbReference type="ARBA" id="ARBA00012925"/>
    </source>
</evidence>
<evidence type="ECO:0000256" key="3">
    <source>
        <dbReference type="ARBA" id="ARBA00022723"/>
    </source>
</evidence>
<dbReference type="InterPro" id="IPR023561">
    <property type="entry name" value="Carbonic_anhydrase_a-class"/>
</dbReference>
<dbReference type="SMART" id="SM01057">
    <property type="entry name" value="Carb_anhydrase"/>
    <property type="match status" value="1"/>
</dbReference>
<evidence type="ECO:0000313" key="10">
    <source>
        <dbReference type="Proteomes" id="UP001056291"/>
    </source>
</evidence>
<dbReference type="PANTHER" id="PTHR18952">
    <property type="entry name" value="CARBONIC ANHYDRASE"/>
    <property type="match status" value="1"/>
</dbReference>
<dbReference type="Gene3D" id="3.10.200.10">
    <property type="entry name" value="Alpha carbonic anhydrase"/>
    <property type="match status" value="1"/>
</dbReference>
<keyword evidence="5" id="KW-0456">Lyase</keyword>
<dbReference type="Pfam" id="PF00194">
    <property type="entry name" value="Carb_anhydrase"/>
    <property type="match status" value="1"/>
</dbReference>
<dbReference type="InterPro" id="IPR036398">
    <property type="entry name" value="CA_dom_sf"/>
</dbReference>
<dbReference type="RefSeq" id="WP_251935753.1">
    <property type="nucleotide sequence ID" value="NZ_CP098747.1"/>
</dbReference>
<gene>
    <name evidence="9" type="ORF">NBZ79_04085</name>
</gene>
<accession>A0ABY4W5G4</accession>
<feature type="signal peptide" evidence="7">
    <location>
        <begin position="1"/>
        <end position="23"/>
    </location>
</feature>